<protein>
    <submittedName>
        <fullName evidence="2">Uncharacterized protein</fullName>
    </submittedName>
</protein>
<dbReference type="Proteomes" id="UP000565745">
    <property type="component" value="Unassembled WGS sequence"/>
</dbReference>
<keyword evidence="1" id="KW-0472">Membrane</keyword>
<evidence type="ECO:0000256" key="1">
    <source>
        <dbReference type="SAM" id="Phobius"/>
    </source>
</evidence>
<keyword evidence="3" id="KW-1185">Reference proteome</keyword>
<organism evidence="2 3">
    <name type="scientific">Sulfitobacter noctilucicola</name>
    <dbReference type="NCBI Taxonomy" id="1342301"/>
    <lineage>
        <taxon>Bacteria</taxon>
        <taxon>Pseudomonadati</taxon>
        <taxon>Pseudomonadota</taxon>
        <taxon>Alphaproteobacteria</taxon>
        <taxon>Rhodobacterales</taxon>
        <taxon>Roseobacteraceae</taxon>
        <taxon>Sulfitobacter</taxon>
    </lineage>
</organism>
<evidence type="ECO:0000313" key="2">
    <source>
        <dbReference type="EMBL" id="MBB4172528.1"/>
    </source>
</evidence>
<proteinExistence type="predicted"/>
<name>A0A7W6M4Y8_9RHOB</name>
<gene>
    <name evidence="2" type="ORF">GGR93_000289</name>
</gene>
<dbReference type="AlphaFoldDB" id="A0A7W6M4Y8"/>
<reference evidence="2 3" key="1">
    <citation type="submission" date="2020-08" db="EMBL/GenBank/DDBJ databases">
        <title>Genomic Encyclopedia of Type Strains, Phase IV (KMG-IV): sequencing the most valuable type-strain genomes for metagenomic binning, comparative biology and taxonomic classification.</title>
        <authorList>
            <person name="Goeker M."/>
        </authorList>
    </citation>
    <scope>NUCLEOTIDE SEQUENCE [LARGE SCALE GENOMIC DNA]</scope>
    <source>
        <strain evidence="2 3">DSM 101015</strain>
    </source>
</reference>
<accession>A0A7W6M4Y8</accession>
<comment type="caution">
    <text evidence="2">The sequence shown here is derived from an EMBL/GenBank/DDBJ whole genome shotgun (WGS) entry which is preliminary data.</text>
</comment>
<evidence type="ECO:0000313" key="3">
    <source>
        <dbReference type="Proteomes" id="UP000565745"/>
    </source>
</evidence>
<feature type="transmembrane region" description="Helical" evidence="1">
    <location>
        <begin position="6"/>
        <end position="25"/>
    </location>
</feature>
<keyword evidence="1" id="KW-0812">Transmembrane</keyword>
<dbReference type="EMBL" id="JACIFU010000001">
    <property type="protein sequence ID" value="MBB4172528.1"/>
    <property type="molecule type" value="Genomic_DNA"/>
</dbReference>
<sequence>MSTDLFLGGLASLILAAIVIAVLTTNKRE</sequence>
<keyword evidence="1" id="KW-1133">Transmembrane helix</keyword>